<evidence type="ECO:0000313" key="1">
    <source>
        <dbReference type="EMBL" id="MDH7890480.1"/>
    </source>
</evidence>
<reference evidence="1" key="1">
    <citation type="submission" date="2022-09" db="EMBL/GenBank/DDBJ databases">
        <authorList>
            <person name="Orihara K."/>
        </authorList>
    </citation>
    <scope>NUCLEOTIDE SEQUENCE</scope>
    <source>
        <strain evidence="1">YIT 13062</strain>
    </source>
</reference>
<dbReference type="AlphaFoldDB" id="A0AA43T4G4"/>
<evidence type="ECO:0000313" key="2">
    <source>
        <dbReference type="Proteomes" id="UP001161916"/>
    </source>
</evidence>
<name>A0AA43T4G4_9BIFI</name>
<accession>A0AA43T4G4</accession>
<proteinExistence type="predicted"/>
<dbReference type="RefSeq" id="WP_281105935.1">
    <property type="nucleotide sequence ID" value="NZ_JAOPMH010000008.1"/>
</dbReference>
<dbReference type="Proteomes" id="UP001161916">
    <property type="component" value="Unassembled WGS sequence"/>
</dbReference>
<gene>
    <name evidence="1" type="ORF">OB951_07730</name>
</gene>
<protein>
    <submittedName>
        <fullName evidence="1">Uncharacterized protein</fullName>
    </submittedName>
</protein>
<comment type="caution">
    <text evidence="1">The sequence shown here is derived from an EMBL/GenBank/DDBJ whole genome shotgun (WGS) entry which is preliminary data.</text>
</comment>
<reference evidence="1" key="2">
    <citation type="journal article" date="2023" name="Gut Microbes">
        <title>Characterization of Bifidobacterium kashiwanohense that utilizes both milk- and plant-derived oligosaccharides.</title>
        <authorList>
            <person name="Orihara K."/>
            <person name="Yahagi K."/>
            <person name="Saito Y."/>
            <person name="Watanabe Y."/>
            <person name="Sasai T."/>
            <person name="Hara T."/>
            <person name="Tsukuda N."/>
            <person name="Oki K."/>
            <person name="Fujimoto J."/>
            <person name="Matsuki T."/>
        </authorList>
    </citation>
    <scope>NUCLEOTIDE SEQUENCE</scope>
    <source>
        <strain evidence="1">YIT 13062</strain>
    </source>
</reference>
<sequence>MKTKYEILVSMLDDLCDEAPAEYKKYHPTNEAEVPKARGLAYIHLLLKIRFGLRSFKDREDLITDGTNDGGIDAYYISHASHTIYFIQSKFRNTEQNFDGERRLASRILPR</sequence>
<dbReference type="EMBL" id="JAOPMH010000008">
    <property type="protein sequence ID" value="MDH7890480.1"/>
    <property type="molecule type" value="Genomic_DNA"/>
</dbReference>
<organism evidence="1 2">
    <name type="scientific">Bifidobacterium catenulatum subsp. kashiwanohense</name>
    <dbReference type="NCBI Taxonomy" id="630129"/>
    <lineage>
        <taxon>Bacteria</taxon>
        <taxon>Bacillati</taxon>
        <taxon>Actinomycetota</taxon>
        <taxon>Actinomycetes</taxon>
        <taxon>Bifidobacteriales</taxon>
        <taxon>Bifidobacteriaceae</taxon>
        <taxon>Bifidobacterium</taxon>
    </lineage>
</organism>